<sequence length="57" mass="6226">MHHKCKKNLGSKQKIDNVGISMEPKGASIITTTEPLSVADLQKQLDSLSGYNITEIN</sequence>
<proteinExistence type="predicted"/>
<reference evidence="1 2" key="1">
    <citation type="journal article" date="2014" name="Acta Crystallogr. D">
        <title>Structure-based characterization and antifreeze properties of a hyperactive ice-binding protein from the Antarctic bacterium Flavobacterium frigoris PS1.</title>
        <authorList>
            <person name="Do H."/>
            <person name="Kim S.J."/>
            <person name="Kim H.J."/>
            <person name="Lee J.H."/>
        </authorList>
    </citation>
    <scope>NUCLEOTIDE SEQUENCE [LARGE SCALE GENOMIC DNA]</scope>
    <source>
        <strain evidence="1 2">PS1</strain>
    </source>
</reference>
<dbReference type="EMBL" id="AHKF01000050">
    <property type="protein sequence ID" value="EIA07083.1"/>
    <property type="molecule type" value="Genomic_DNA"/>
</dbReference>
<protein>
    <recommendedName>
        <fullName evidence="3">HMA domain-containing protein</fullName>
    </recommendedName>
</protein>
<gene>
    <name evidence="1" type="ORF">HJ01_03580</name>
</gene>
<name>H7FWN6_FLAFP</name>
<evidence type="ECO:0000313" key="1">
    <source>
        <dbReference type="EMBL" id="EIA07083.1"/>
    </source>
</evidence>
<dbReference type="STRING" id="1086011.HJ01_03580"/>
<evidence type="ECO:0008006" key="3">
    <source>
        <dbReference type="Google" id="ProtNLM"/>
    </source>
</evidence>
<keyword evidence="2" id="KW-1185">Reference proteome</keyword>
<dbReference type="AlphaFoldDB" id="H7FWN6"/>
<organism evidence="1 2">
    <name type="scientific">Flavobacterium frigoris (strain PS1)</name>
    <dbReference type="NCBI Taxonomy" id="1086011"/>
    <lineage>
        <taxon>Bacteria</taxon>
        <taxon>Pseudomonadati</taxon>
        <taxon>Bacteroidota</taxon>
        <taxon>Flavobacteriia</taxon>
        <taxon>Flavobacteriales</taxon>
        <taxon>Flavobacteriaceae</taxon>
        <taxon>Flavobacterium</taxon>
    </lineage>
</organism>
<accession>H7FWN6</accession>
<dbReference type="Proteomes" id="UP000005566">
    <property type="component" value="Unassembled WGS sequence"/>
</dbReference>
<dbReference type="PATRIC" id="fig|1086011.3.peg.3503"/>
<evidence type="ECO:0000313" key="2">
    <source>
        <dbReference type="Proteomes" id="UP000005566"/>
    </source>
</evidence>
<comment type="caution">
    <text evidence="1">The sequence shown here is derived from an EMBL/GenBank/DDBJ whole genome shotgun (WGS) entry which is preliminary data.</text>
</comment>